<dbReference type="Pfam" id="PF00027">
    <property type="entry name" value="cNMP_binding"/>
    <property type="match status" value="1"/>
</dbReference>
<gene>
    <name evidence="5" type="ORF">HWI92_06200</name>
</gene>
<accession>A0ABX7I5P9</accession>
<evidence type="ECO:0000313" key="6">
    <source>
        <dbReference type="Proteomes" id="UP000612680"/>
    </source>
</evidence>
<dbReference type="InterPro" id="IPR036097">
    <property type="entry name" value="HisK_dim/P_sf"/>
</dbReference>
<dbReference type="Proteomes" id="UP000612680">
    <property type="component" value="Chromosome"/>
</dbReference>
<feature type="domain" description="Histidine kinase" evidence="4">
    <location>
        <begin position="291"/>
        <end position="466"/>
    </location>
</feature>
<dbReference type="PANTHER" id="PTHR43065">
    <property type="entry name" value="SENSOR HISTIDINE KINASE"/>
    <property type="match status" value="1"/>
</dbReference>
<dbReference type="PANTHER" id="PTHR43065:SF48">
    <property type="entry name" value="HISTIDINE KINASE"/>
    <property type="match status" value="1"/>
</dbReference>
<comment type="catalytic activity">
    <reaction evidence="1">
        <text>ATP + protein L-histidine = ADP + protein N-phospho-L-histidine.</text>
        <dbReference type="EC" id="2.7.13.3"/>
    </reaction>
</comment>
<protein>
    <recommendedName>
        <fullName evidence="2">histidine kinase</fullName>
        <ecNumber evidence="2">2.7.13.3</ecNumber>
    </recommendedName>
</protein>
<reference evidence="5 6" key="1">
    <citation type="submission" date="2020-06" db="EMBL/GenBank/DDBJ databases">
        <title>Dyadobacter sandarakinus sp. nov., isolated from the soil of the Arctic Yellow River Station.</title>
        <authorList>
            <person name="Zhang Y."/>
            <person name="Peng F."/>
        </authorList>
    </citation>
    <scope>NUCLEOTIDE SEQUENCE [LARGE SCALE GENOMIC DNA]</scope>
    <source>
        <strain evidence="5 6">Q3-56</strain>
    </source>
</reference>
<dbReference type="Gene3D" id="3.30.565.10">
    <property type="entry name" value="Histidine kinase-like ATPase, C-terminal domain"/>
    <property type="match status" value="1"/>
</dbReference>
<dbReference type="Gene3D" id="1.10.287.130">
    <property type="match status" value="1"/>
</dbReference>
<dbReference type="CDD" id="cd00038">
    <property type="entry name" value="CAP_ED"/>
    <property type="match status" value="1"/>
</dbReference>
<sequence>MKDVTVQELQSMEVFRDVPGDQLQWMIDRSRHYELEERQYLSGPGDPLVGTHVVISGHIELFRLQSNSKHIISEFVPGNVTGMLPFSRGKTGIAYAQCTASTQLMTFPGEQLRELVVTNYELTQALVTVMTSRVREYTELEQQNEKMMALGKLSAGLAHELNNPAAALVRGSALLKKHLQLQPDAFRKLISIHLSKEEIEIINEKMFAILSGSSQPVLSMMQRSEREDEILDWLDSNQIAECDYMAENIVEFGITEQDLEELKSKINKNDFSPVLFWINLNLTTERMVTDIHESSRRIAELVGSVKRFTHMDRGGEKELTDIHSGIQNTLTMLNYKIKKGNVKLVREFDNTLPPIKAMVGELNQVWTNLIDNAVDALENQPDPQLTISTRREKEFIKVSVCDNGPGIPEEIRTRIFDPFFTTKAIGQGTGLGLDVVCRIVKQHHGSVTLQSKPGQTEFLVCFPING</sequence>
<dbReference type="Gene3D" id="2.60.120.10">
    <property type="entry name" value="Jelly Rolls"/>
    <property type="match status" value="1"/>
</dbReference>
<evidence type="ECO:0000259" key="3">
    <source>
        <dbReference type="PROSITE" id="PS50042"/>
    </source>
</evidence>
<evidence type="ECO:0000256" key="2">
    <source>
        <dbReference type="ARBA" id="ARBA00012438"/>
    </source>
</evidence>
<feature type="domain" description="Cyclic nucleotide-binding" evidence="3">
    <location>
        <begin position="14"/>
        <end position="133"/>
    </location>
</feature>
<organism evidence="5 6">
    <name type="scientific">Dyadobacter sandarakinus</name>
    <dbReference type="NCBI Taxonomy" id="2747268"/>
    <lineage>
        <taxon>Bacteria</taxon>
        <taxon>Pseudomonadati</taxon>
        <taxon>Bacteroidota</taxon>
        <taxon>Cytophagia</taxon>
        <taxon>Cytophagales</taxon>
        <taxon>Spirosomataceae</taxon>
        <taxon>Dyadobacter</taxon>
    </lineage>
</organism>
<dbReference type="RefSeq" id="WP_204661678.1">
    <property type="nucleotide sequence ID" value="NZ_CP056775.1"/>
</dbReference>
<dbReference type="InterPro" id="IPR014710">
    <property type="entry name" value="RmlC-like_jellyroll"/>
</dbReference>
<dbReference type="Pfam" id="PF02518">
    <property type="entry name" value="HATPase_c"/>
    <property type="match status" value="1"/>
</dbReference>
<dbReference type="SUPFAM" id="SSF55874">
    <property type="entry name" value="ATPase domain of HSP90 chaperone/DNA topoisomerase II/histidine kinase"/>
    <property type="match status" value="1"/>
</dbReference>
<evidence type="ECO:0000259" key="4">
    <source>
        <dbReference type="PROSITE" id="PS50109"/>
    </source>
</evidence>
<dbReference type="EMBL" id="CP056775">
    <property type="protein sequence ID" value="QRR00528.1"/>
    <property type="molecule type" value="Genomic_DNA"/>
</dbReference>
<dbReference type="InterPro" id="IPR003594">
    <property type="entry name" value="HATPase_dom"/>
</dbReference>
<dbReference type="InterPro" id="IPR036890">
    <property type="entry name" value="HATPase_C_sf"/>
</dbReference>
<dbReference type="SUPFAM" id="SSF47384">
    <property type="entry name" value="Homodimeric domain of signal transducing histidine kinase"/>
    <property type="match status" value="1"/>
</dbReference>
<proteinExistence type="predicted"/>
<dbReference type="InterPro" id="IPR018490">
    <property type="entry name" value="cNMP-bd_dom_sf"/>
</dbReference>
<dbReference type="EC" id="2.7.13.3" evidence="2"/>
<dbReference type="InterPro" id="IPR004358">
    <property type="entry name" value="Sig_transdc_His_kin-like_C"/>
</dbReference>
<dbReference type="SUPFAM" id="SSF51206">
    <property type="entry name" value="cAMP-binding domain-like"/>
    <property type="match status" value="1"/>
</dbReference>
<dbReference type="PRINTS" id="PR00344">
    <property type="entry name" value="BCTRLSENSOR"/>
</dbReference>
<evidence type="ECO:0000313" key="5">
    <source>
        <dbReference type="EMBL" id="QRR00528.1"/>
    </source>
</evidence>
<dbReference type="PROSITE" id="PS50109">
    <property type="entry name" value="HIS_KIN"/>
    <property type="match status" value="1"/>
</dbReference>
<keyword evidence="6" id="KW-1185">Reference proteome</keyword>
<evidence type="ECO:0000256" key="1">
    <source>
        <dbReference type="ARBA" id="ARBA00000085"/>
    </source>
</evidence>
<dbReference type="InterPro" id="IPR000595">
    <property type="entry name" value="cNMP-bd_dom"/>
</dbReference>
<dbReference type="PROSITE" id="PS50042">
    <property type="entry name" value="CNMP_BINDING_3"/>
    <property type="match status" value="1"/>
</dbReference>
<name>A0ABX7I5P9_9BACT</name>
<dbReference type="SMART" id="SM00387">
    <property type="entry name" value="HATPase_c"/>
    <property type="match status" value="1"/>
</dbReference>
<dbReference type="InterPro" id="IPR005467">
    <property type="entry name" value="His_kinase_dom"/>
</dbReference>